<gene>
    <name evidence="29" type="primary">LOC111161075</name>
</gene>
<protein>
    <recommendedName>
        <fullName evidence="7">Zinc phosphodiesterase ELAC protein 2</fullName>
        <ecNumber evidence="6">3.1.26.11</ecNumber>
    </recommendedName>
    <alternativeName>
        <fullName evidence="22">ElaC homolog protein 2</fullName>
    </alternativeName>
    <alternativeName>
        <fullName evidence="20">Ribonuclease Z 2</fullName>
    </alternativeName>
    <alternativeName>
        <fullName evidence="21">tRNA 3 endonuclease 2</fullName>
    </alternativeName>
    <alternativeName>
        <fullName evidence="19">tRNase Z 2</fullName>
    </alternativeName>
</protein>
<keyword evidence="11" id="KW-0479">Metal-binding</keyword>
<evidence type="ECO:0000256" key="22">
    <source>
        <dbReference type="ARBA" id="ARBA00032616"/>
    </source>
</evidence>
<feature type="domain" description="tRNase Z endonuclease" evidence="27">
    <location>
        <begin position="57"/>
        <end position="116"/>
    </location>
</feature>
<keyword evidence="28" id="KW-1185">Reference proteome</keyword>
<organism evidence="28 29">
    <name type="scientific">Enhydra lutris kenyoni</name>
    <name type="common">northern sea otter</name>
    <dbReference type="NCBI Taxonomy" id="391180"/>
    <lineage>
        <taxon>Eukaryota</taxon>
        <taxon>Metazoa</taxon>
        <taxon>Chordata</taxon>
        <taxon>Craniata</taxon>
        <taxon>Vertebrata</taxon>
        <taxon>Euteleostomi</taxon>
        <taxon>Mammalia</taxon>
        <taxon>Eutheria</taxon>
        <taxon>Laurasiatheria</taxon>
        <taxon>Carnivora</taxon>
        <taxon>Caniformia</taxon>
        <taxon>Musteloidea</taxon>
        <taxon>Mustelidae</taxon>
        <taxon>Lutrinae</taxon>
        <taxon>Enhydra</taxon>
    </lineage>
</organism>
<dbReference type="FunFam" id="3.60.15.10:FF:000024">
    <property type="entry name" value="Zinc phosphodiesterase ELAC protein 2"/>
    <property type="match status" value="1"/>
</dbReference>
<keyword evidence="16" id="KW-0496">Mitochondrion</keyword>
<reference evidence="29" key="1">
    <citation type="submission" date="2025-08" db="UniProtKB">
        <authorList>
            <consortium name="RefSeq"/>
        </authorList>
    </citation>
    <scope>IDENTIFICATION</scope>
    <source>
        <tissue evidence="29">Blood</tissue>
    </source>
</reference>
<evidence type="ECO:0000313" key="29">
    <source>
        <dbReference type="RefSeq" id="XP_022380261.1"/>
    </source>
</evidence>
<dbReference type="InterPro" id="IPR047151">
    <property type="entry name" value="RNZ2-like"/>
</dbReference>
<comment type="similarity">
    <text evidence="5">Belongs to the RNase Z family.</text>
</comment>
<dbReference type="Proteomes" id="UP000248482">
    <property type="component" value="Unplaced"/>
</dbReference>
<keyword evidence="12" id="KW-0255">Endonuclease</keyword>
<evidence type="ECO:0000256" key="16">
    <source>
        <dbReference type="ARBA" id="ARBA00023128"/>
    </source>
</evidence>
<evidence type="ECO:0000256" key="5">
    <source>
        <dbReference type="ARBA" id="ARBA00007823"/>
    </source>
</evidence>
<evidence type="ECO:0000313" key="28">
    <source>
        <dbReference type="Proteomes" id="UP000248482"/>
    </source>
</evidence>
<evidence type="ECO:0000256" key="12">
    <source>
        <dbReference type="ARBA" id="ARBA00022759"/>
    </source>
</evidence>
<keyword evidence="10" id="KW-0540">Nuclease</keyword>
<dbReference type="GO" id="GO:0005634">
    <property type="term" value="C:nucleus"/>
    <property type="evidence" value="ECO:0007669"/>
    <property type="project" value="UniProtKB-SubCell"/>
</dbReference>
<dbReference type="CDD" id="cd07718">
    <property type="entry name" value="RNaseZ_ELAC1_ELAC2-C-term-like_MBL-fold"/>
    <property type="match status" value="1"/>
</dbReference>
<name>A0A2Y9L2W6_ENHLU</name>
<evidence type="ECO:0000256" key="8">
    <source>
        <dbReference type="ARBA" id="ARBA00022553"/>
    </source>
</evidence>
<evidence type="ECO:0000256" key="15">
    <source>
        <dbReference type="ARBA" id="ARBA00022946"/>
    </source>
</evidence>
<dbReference type="GeneID" id="111161075"/>
<sequence length="785" mass="86791">MWALRSVLLLRSAAGRAMSQGPSRRQRPPKDPLRHLRTREKRGAAWEPGGPNTVYLQVVAAGGRDVGAALYVFSEYNRYLFNCGEGVQRLMQEHKLKVARLDNIFLTRMHWSNVGGLCGMILTLKETGLPKCVLSGPPQLEKYLEAIKIFSGPLKGIDLAVRPHSAPEYKDETMTVFQVPIYSIGQKKSGRDPSLVVAFVCKLHVKKGNFLVLKAKELGLPVGTAAIAPIIAAVKDGKSITYEGREILPEEICTPPDPGLAFVVVECPDEGFIQPICENTTFKRYQGHADAPVALVVHMAPQCVLEDPRYQQWMERFGPATQHLVLNESCPSVHNLRSHKIQTQLSLIHPAIFPPLATPQRQEEHAALPVPTVRGECLLKYQLRPRREWQRDAVVVCDPSEFIAEALELPNFQESVQEYRKATQASPDPAEKRTQYPEIVFLGTGSAIPMKIRNVSATLVNVSPDRSLLLDCGEGTFGQLCRHYGDEVDRVLGTLAAVFVSHLHADHHTGLLNILLQRERALASLGKPCPPLLVVAPTQLKAWLQLYHNQCQQLLQHVSLIPAKCLQKGAEVSSPAVERLMGSLLEACELAAFQTCLVRHCKHAFGCALVHTSGWKVVYSGDTMPCEALVQMGKDATLLIHEATLEDGLEEEAVEKTHSTTSQAIGVGVRMNAGFTMLNHFSQRYAKVPLFSPDFNEKVGIAFDHMKVCFGDLPTVPKLTAPLKALFAGDIEEMEERREKREVRLARAALLSQEQAAGPEDGMSPHKRALAEQPQSPQSKKVRAQ</sequence>
<dbReference type="Pfam" id="PF23023">
    <property type="entry name" value="Anti-Pycsar_Apyc1"/>
    <property type="match status" value="1"/>
</dbReference>
<evidence type="ECO:0000256" key="21">
    <source>
        <dbReference type="ARBA" id="ARBA00032104"/>
    </source>
</evidence>
<evidence type="ECO:0000256" key="17">
    <source>
        <dbReference type="ARBA" id="ARBA00023242"/>
    </source>
</evidence>
<dbReference type="PANTHER" id="PTHR12553">
    <property type="entry name" value="ZINC PHOSPHODIESTERASE ELAC PROTEIN 2"/>
    <property type="match status" value="1"/>
</dbReference>
<keyword evidence="13" id="KW-0378">Hydrolase</keyword>
<evidence type="ECO:0000256" key="25">
    <source>
        <dbReference type="SAM" id="MobiDB-lite"/>
    </source>
</evidence>
<keyword evidence="26" id="KW-0732">Signal</keyword>
<dbReference type="AlphaFoldDB" id="A0A2Y9L2W6"/>
<keyword evidence="15" id="KW-0809">Transit peptide</keyword>
<keyword evidence="14" id="KW-0862">Zinc</keyword>
<evidence type="ECO:0000256" key="19">
    <source>
        <dbReference type="ARBA" id="ARBA00030689"/>
    </source>
</evidence>
<dbReference type="GO" id="GO:0042645">
    <property type="term" value="C:mitochondrial nucleoid"/>
    <property type="evidence" value="ECO:0007669"/>
    <property type="project" value="UniProtKB-SubCell"/>
</dbReference>
<evidence type="ECO:0000256" key="18">
    <source>
        <dbReference type="ARBA" id="ARBA00023271"/>
    </source>
</evidence>
<dbReference type="GO" id="GO:1990180">
    <property type="term" value="P:mitochondrial tRNA 3'-end processing"/>
    <property type="evidence" value="ECO:0007669"/>
    <property type="project" value="TreeGrafter"/>
</dbReference>
<dbReference type="PANTHER" id="PTHR12553:SF49">
    <property type="entry name" value="ZINC PHOSPHODIESTERASE ELAC PROTEIN 2"/>
    <property type="match status" value="1"/>
</dbReference>
<comment type="catalytic activity">
    <reaction evidence="1">
        <text>Endonucleolytic cleavage of RNA, removing extra 3' nucleotides from tRNA precursor, generating 3' termini of tRNAs. A 3'-hydroxy group is left at the tRNA terminus and a 5'-phosphoryl group is left at the trailer molecule.</text>
        <dbReference type="EC" id="3.1.26.11"/>
    </reaction>
</comment>
<evidence type="ECO:0000256" key="2">
    <source>
        <dbReference type="ARBA" id="ARBA00001947"/>
    </source>
</evidence>
<dbReference type="InterPro" id="IPR036866">
    <property type="entry name" value="RibonucZ/Hydroxyglut_hydro"/>
</dbReference>
<evidence type="ECO:0000256" key="26">
    <source>
        <dbReference type="SAM" id="SignalP"/>
    </source>
</evidence>
<dbReference type="GO" id="GO:0046872">
    <property type="term" value="F:metal ion binding"/>
    <property type="evidence" value="ECO:0007669"/>
    <property type="project" value="UniProtKB-KW"/>
</dbReference>
<comment type="subunit">
    <text evidence="24">Homodimer. Interacts with PTCD1.</text>
</comment>
<evidence type="ECO:0000256" key="1">
    <source>
        <dbReference type="ARBA" id="ARBA00000402"/>
    </source>
</evidence>
<proteinExistence type="inferred from homology"/>
<keyword evidence="9" id="KW-0819">tRNA processing</keyword>
<dbReference type="SUPFAM" id="SSF56281">
    <property type="entry name" value="Metallo-hydrolase/oxidoreductase"/>
    <property type="match status" value="2"/>
</dbReference>
<evidence type="ECO:0000256" key="13">
    <source>
        <dbReference type="ARBA" id="ARBA00022801"/>
    </source>
</evidence>
<dbReference type="Gene3D" id="3.60.15.10">
    <property type="entry name" value="Ribonuclease Z/Hydroxyacylglutathione hydrolase-like"/>
    <property type="match status" value="2"/>
</dbReference>
<dbReference type="EC" id="3.1.26.11" evidence="6"/>
<comment type="function">
    <text evidence="23">Zinc phosphodiesterase, which displays mitochondrial tRNA 3'-processing endonuclease activity. Involved in tRNA maturation, by removing a 3'-trailer from precursor tRNA. Associates with mitochondrial DNA complexes at the nucleoids to initiate RNA processing and ribosome assembly.</text>
</comment>
<evidence type="ECO:0000256" key="11">
    <source>
        <dbReference type="ARBA" id="ARBA00022723"/>
    </source>
</evidence>
<keyword evidence="17" id="KW-0539">Nucleus</keyword>
<evidence type="ECO:0000256" key="10">
    <source>
        <dbReference type="ARBA" id="ARBA00022722"/>
    </source>
</evidence>
<dbReference type="Pfam" id="PF13691">
    <property type="entry name" value="Lactamase_B_4"/>
    <property type="match status" value="1"/>
</dbReference>
<evidence type="ECO:0000256" key="6">
    <source>
        <dbReference type="ARBA" id="ARBA00012477"/>
    </source>
</evidence>
<feature type="region of interest" description="Disordered" evidence="25">
    <location>
        <begin position="749"/>
        <end position="785"/>
    </location>
</feature>
<dbReference type="FunFam" id="3.60.15.10:FF:000014">
    <property type="entry name" value="Zinc phosphodiesterase ELAC protein 2"/>
    <property type="match status" value="1"/>
</dbReference>
<evidence type="ECO:0000256" key="23">
    <source>
        <dbReference type="ARBA" id="ARBA00046098"/>
    </source>
</evidence>
<evidence type="ECO:0000259" key="27">
    <source>
        <dbReference type="Pfam" id="PF13691"/>
    </source>
</evidence>
<dbReference type="GO" id="GO:0042781">
    <property type="term" value="F:3'-tRNA processing endoribonuclease activity"/>
    <property type="evidence" value="ECO:0007669"/>
    <property type="project" value="UniProtKB-EC"/>
</dbReference>
<evidence type="ECO:0000256" key="7">
    <source>
        <dbReference type="ARBA" id="ARBA00013357"/>
    </source>
</evidence>
<accession>A0A2Y9L2W6</accession>
<keyword evidence="18" id="KW-1135">Mitochondrion nucleoid</keyword>
<comment type="subcellular location">
    <subcellularLocation>
        <location evidence="4">Mitochondrion matrix</location>
        <location evidence="4">Mitochondrion nucleoid</location>
    </subcellularLocation>
    <subcellularLocation>
        <location evidence="3">Nucleus</location>
    </subcellularLocation>
</comment>
<feature type="chain" id="PRO_5016084797" description="Zinc phosphodiesterase ELAC protein 2" evidence="26">
    <location>
        <begin position="20"/>
        <end position="785"/>
    </location>
</feature>
<evidence type="ECO:0000256" key="3">
    <source>
        <dbReference type="ARBA" id="ARBA00004123"/>
    </source>
</evidence>
<dbReference type="CDD" id="cd16296">
    <property type="entry name" value="RNaseZ_ELAC2-N-term-like_MBL-fold"/>
    <property type="match status" value="1"/>
</dbReference>
<feature type="signal peptide" evidence="26">
    <location>
        <begin position="1"/>
        <end position="19"/>
    </location>
</feature>
<evidence type="ECO:0000256" key="20">
    <source>
        <dbReference type="ARBA" id="ARBA00030729"/>
    </source>
</evidence>
<evidence type="ECO:0000256" key="4">
    <source>
        <dbReference type="ARBA" id="ARBA00004436"/>
    </source>
</evidence>
<keyword evidence="8" id="KW-0597">Phosphoprotein</keyword>
<dbReference type="InterPro" id="IPR027794">
    <property type="entry name" value="tRNase_Z_dom"/>
</dbReference>
<evidence type="ECO:0000256" key="24">
    <source>
        <dbReference type="ARBA" id="ARBA00047136"/>
    </source>
</evidence>
<comment type="cofactor">
    <cofactor evidence="2">
        <name>Zn(2+)</name>
        <dbReference type="ChEBI" id="CHEBI:29105"/>
    </cofactor>
</comment>
<evidence type="ECO:0000256" key="9">
    <source>
        <dbReference type="ARBA" id="ARBA00022694"/>
    </source>
</evidence>
<dbReference type="RefSeq" id="XP_022380261.1">
    <property type="nucleotide sequence ID" value="XM_022524553.1"/>
</dbReference>
<evidence type="ECO:0000256" key="14">
    <source>
        <dbReference type="ARBA" id="ARBA00022833"/>
    </source>
</evidence>